<protein>
    <submittedName>
        <fullName evidence="3">Soluble epoxide hydrolase</fullName>
    </submittedName>
</protein>
<dbReference type="InterPro" id="IPR029058">
    <property type="entry name" value="AB_hydrolase_fold"/>
</dbReference>
<dbReference type="SUPFAM" id="SSF53474">
    <property type="entry name" value="alpha/beta-Hydrolases"/>
    <property type="match status" value="1"/>
</dbReference>
<evidence type="ECO:0000313" key="3">
    <source>
        <dbReference type="EMBL" id="GJE73904.1"/>
    </source>
</evidence>
<accession>A0ABQ4UQ18</accession>
<dbReference type="Gene3D" id="3.40.50.1820">
    <property type="entry name" value="alpha/beta hydrolase"/>
    <property type="match status" value="1"/>
</dbReference>
<proteinExistence type="predicted"/>
<organism evidence="3 4">
    <name type="scientific">Methylorubrum suomiense</name>
    <dbReference type="NCBI Taxonomy" id="144191"/>
    <lineage>
        <taxon>Bacteria</taxon>
        <taxon>Pseudomonadati</taxon>
        <taxon>Pseudomonadota</taxon>
        <taxon>Alphaproteobacteria</taxon>
        <taxon>Hyphomicrobiales</taxon>
        <taxon>Methylobacteriaceae</taxon>
        <taxon>Methylorubrum</taxon>
    </lineage>
</organism>
<dbReference type="InterPro" id="IPR000639">
    <property type="entry name" value="Epox_hydrolase-like"/>
</dbReference>
<reference evidence="3" key="2">
    <citation type="submission" date="2021-08" db="EMBL/GenBank/DDBJ databases">
        <authorList>
            <person name="Tani A."/>
            <person name="Ola A."/>
            <person name="Ogura Y."/>
            <person name="Katsura K."/>
            <person name="Hayashi T."/>
        </authorList>
    </citation>
    <scope>NUCLEOTIDE SEQUENCE</scope>
    <source>
        <strain evidence="3">DSM 14458</strain>
    </source>
</reference>
<comment type="caution">
    <text evidence="3">The sequence shown here is derived from an EMBL/GenBank/DDBJ whole genome shotgun (WGS) entry which is preliminary data.</text>
</comment>
<dbReference type="GO" id="GO:0016787">
    <property type="term" value="F:hydrolase activity"/>
    <property type="evidence" value="ECO:0007669"/>
    <property type="project" value="UniProtKB-KW"/>
</dbReference>
<gene>
    <name evidence="3" type="ORF">BGCPKDLD_0471</name>
</gene>
<dbReference type="Pfam" id="PF00561">
    <property type="entry name" value="Abhydrolase_1"/>
    <property type="match status" value="1"/>
</dbReference>
<feature type="domain" description="AB hydrolase-1" evidence="2">
    <location>
        <begin position="24"/>
        <end position="276"/>
    </location>
</feature>
<evidence type="ECO:0000259" key="2">
    <source>
        <dbReference type="Pfam" id="PF00561"/>
    </source>
</evidence>
<dbReference type="PANTHER" id="PTHR43329">
    <property type="entry name" value="EPOXIDE HYDROLASE"/>
    <property type="match status" value="1"/>
</dbReference>
<sequence>MDIRHETVMANGVRLHVARTGEGPPLVLLHGWPEFWLTWEPVMARLADRFSLIAPDLRGFGASEKPDPGPSDQAGPEVHAADILSLLDGLGIERTGLVGHDVGAYVGQALGRRAPERLTGLFFFDCPYPGIGPRLAQPEMLAEIWYQSFHLQPFAAQVVGASREACRAYIGHFLTHWAGGNPHAFDDVLDTFTDNFLVPGNLQGGFNWYLSQQAGRLAMLKGEVPDTAPITVPTGIRWGTQDPLFPYAWTDRLGETFAQLDLAPFEGAGHFPHRERPDAAAREIAGFFGRIGT</sequence>
<reference evidence="3" key="1">
    <citation type="journal article" date="2021" name="Front. Microbiol.">
        <title>Comprehensive Comparative Genomics and Phenotyping of Methylobacterium Species.</title>
        <authorList>
            <person name="Alessa O."/>
            <person name="Ogura Y."/>
            <person name="Fujitani Y."/>
            <person name="Takami H."/>
            <person name="Hayashi T."/>
            <person name="Sahin N."/>
            <person name="Tani A."/>
        </authorList>
    </citation>
    <scope>NUCLEOTIDE SEQUENCE</scope>
    <source>
        <strain evidence="3">DSM 14458</strain>
    </source>
</reference>
<dbReference type="Proteomes" id="UP001055093">
    <property type="component" value="Unassembled WGS sequence"/>
</dbReference>
<keyword evidence="4" id="KW-1185">Reference proteome</keyword>
<dbReference type="PRINTS" id="PR00412">
    <property type="entry name" value="EPOXHYDRLASE"/>
</dbReference>
<evidence type="ECO:0000313" key="4">
    <source>
        <dbReference type="Proteomes" id="UP001055093"/>
    </source>
</evidence>
<dbReference type="InterPro" id="IPR000073">
    <property type="entry name" value="AB_hydrolase_1"/>
</dbReference>
<keyword evidence="1 3" id="KW-0378">Hydrolase</keyword>
<dbReference type="EMBL" id="BPRE01000001">
    <property type="protein sequence ID" value="GJE73904.1"/>
    <property type="molecule type" value="Genomic_DNA"/>
</dbReference>
<name>A0ABQ4UQ18_9HYPH</name>
<evidence type="ECO:0000256" key="1">
    <source>
        <dbReference type="ARBA" id="ARBA00022801"/>
    </source>
</evidence>